<dbReference type="Proteomes" id="UP000233524">
    <property type="component" value="Unassembled WGS sequence"/>
</dbReference>
<keyword evidence="6 14" id="KW-0808">Transferase</keyword>
<reference evidence="15 16" key="1">
    <citation type="journal article" date="2017" name="G3 (Bethesda)">
        <title>First Draft Genome Sequence of the Pathogenic Fungus Lomentospora prolificans (Formerly Scedosporium prolificans).</title>
        <authorList>
            <person name="Luo R."/>
            <person name="Zimin A."/>
            <person name="Workman R."/>
            <person name="Fan Y."/>
            <person name="Pertea G."/>
            <person name="Grossman N."/>
            <person name="Wear M.P."/>
            <person name="Jia B."/>
            <person name="Miller H."/>
            <person name="Casadevall A."/>
            <person name="Timp W."/>
            <person name="Zhang S.X."/>
            <person name="Salzberg S.L."/>
        </authorList>
    </citation>
    <scope>NUCLEOTIDE SEQUENCE [LARGE SCALE GENOMIC DNA]</scope>
    <source>
        <strain evidence="15 16">JHH-5317</strain>
    </source>
</reference>
<evidence type="ECO:0000256" key="11">
    <source>
        <dbReference type="ARBA" id="ARBA00044743"/>
    </source>
</evidence>
<dbReference type="GO" id="GO:0052925">
    <property type="term" value="F:dol-P-Man:Man(5)GlcNAc(2)-PP-Dol alpha-1,3-mannosyltransferase activity"/>
    <property type="evidence" value="ECO:0007669"/>
    <property type="project" value="UniProtKB-EC"/>
</dbReference>
<evidence type="ECO:0000256" key="5">
    <source>
        <dbReference type="ARBA" id="ARBA00022676"/>
    </source>
</evidence>
<evidence type="ECO:0000313" key="16">
    <source>
        <dbReference type="Proteomes" id="UP000233524"/>
    </source>
</evidence>
<dbReference type="PANTHER" id="PTHR12646">
    <property type="entry name" value="NOT56 - RELATED"/>
    <property type="match status" value="1"/>
</dbReference>
<dbReference type="AlphaFoldDB" id="A0A2N3NA32"/>
<organism evidence="15 16">
    <name type="scientific">Lomentospora prolificans</name>
    <dbReference type="NCBI Taxonomy" id="41688"/>
    <lineage>
        <taxon>Eukaryota</taxon>
        <taxon>Fungi</taxon>
        <taxon>Dikarya</taxon>
        <taxon>Ascomycota</taxon>
        <taxon>Pezizomycotina</taxon>
        <taxon>Sordariomycetes</taxon>
        <taxon>Hypocreomycetidae</taxon>
        <taxon>Microascales</taxon>
        <taxon>Microascaceae</taxon>
        <taxon>Lomentospora</taxon>
    </lineage>
</organism>
<feature type="transmembrane region" description="Helical" evidence="14">
    <location>
        <begin position="106"/>
        <end position="128"/>
    </location>
</feature>
<protein>
    <recommendedName>
        <fullName evidence="4 14">Dol-P-Man:Man(5)GlcNAc(2)-PP-Dol alpha-1,3-mannosyltransferase</fullName>
        <ecNumber evidence="3 14">2.4.1.258</ecNumber>
    </recommendedName>
    <alternativeName>
        <fullName evidence="14">Dol-P-Man-dependent alpha(1-3)-mannosyltransferase</fullName>
    </alternativeName>
</protein>
<dbReference type="EMBL" id="NLAX01000010">
    <property type="protein sequence ID" value="PKS09299.1"/>
    <property type="molecule type" value="Genomic_DNA"/>
</dbReference>
<gene>
    <name evidence="15" type="ORF">jhhlp_003913</name>
</gene>
<comment type="pathway">
    <text evidence="2 14">Protein modification; protein glycosylation.</text>
</comment>
<dbReference type="FunCoup" id="A0A2N3NA32">
    <property type="interactions" value="635"/>
</dbReference>
<dbReference type="EC" id="2.4.1.258" evidence="3 14"/>
<dbReference type="Pfam" id="PF05208">
    <property type="entry name" value="ALG3"/>
    <property type="match status" value="1"/>
</dbReference>
<evidence type="ECO:0000256" key="3">
    <source>
        <dbReference type="ARBA" id="ARBA00011964"/>
    </source>
</evidence>
<feature type="transmembrane region" description="Helical" evidence="14">
    <location>
        <begin position="192"/>
        <end position="212"/>
    </location>
</feature>
<keyword evidence="9 14" id="KW-1133">Transmembrane helix</keyword>
<comment type="function">
    <text evidence="11 14">Dol-P-Man:Man(5)GlcNAc(2)-PP-Dol alpha-1,3-mannosyltransferase that operates in the biosynthetic pathway of dolichol-linked oligosaccharides, the glycan precursors employed in protein asparagine (N)-glycosylation. The assembly of dolichol-linked oligosaccharides begins on the cytosolic side of the endoplasmic reticulum membrane and finishes in its lumen. The sequential addition of sugars to dolichol pyrophosphate produces dolichol-linked oligosaccharides containing fourteen sugars, including two GlcNAcs, nine mannoses and three glucoses. Once assembled, the oligosaccharide is transferred from the lipid to nascent proteins by oligosaccharyltransferases. In the lumen of the endoplasmic reticulum, adds the first dolichyl beta-D-mannosyl phosphate derived mannose in an alpha-1,3 linkage to Man(5)GlcNAc(2)-PP-dolichol to produce Man(6)GlcNAc(2)-PP-dolichol.</text>
</comment>
<evidence type="ECO:0000256" key="10">
    <source>
        <dbReference type="ARBA" id="ARBA00023136"/>
    </source>
</evidence>
<evidence type="ECO:0000256" key="7">
    <source>
        <dbReference type="ARBA" id="ARBA00022692"/>
    </source>
</evidence>
<dbReference type="PANTHER" id="PTHR12646:SF0">
    <property type="entry name" value="DOL-P-MAN:MAN(5)GLCNAC(2)-PP-DOL ALPHA-1,3-MANNOSYLTRANSFERASE"/>
    <property type="match status" value="1"/>
</dbReference>
<evidence type="ECO:0000256" key="2">
    <source>
        <dbReference type="ARBA" id="ARBA00004922"/>
    </source>
</evidence>
<dbReference type="GO" id="GO:0005789">
    <property type="term" value="C:endoplasmic reticulum membrane"/>
    <property type="evidence" value="ECO:0007669"/>
    <property type="project" value="UniProtKB-SubCell"/>
</dbReference>
<feature type="transmembrane region" description="Helical" evidence="14">
    <location>
        <begin position="353"/>
        <end position="378"/>
    </location>
</feature>
<evidence type="ECO:0000256" key="6">
    <source>
        <dbReference type="ARBA" id="ARBA00022679"/>
    </source>
</evidence>
<dbReference type="STRING" id="41688.A0A2N3NA32"/>
<dbReference type="UniPathway" id="UPA00378"/>
<evidence type="ECO:0000256" key="1">
    <source>
        <dbReference type="ARBA" id="ARBA00004477"/>
    </source>
</evidence>
<dbReference type="OrthoDB" id="20028at2759"/>
<sequence length="436" mass="49834">MDRQQPPVYVRVYRLGMDIANGRHALSRLVAPLLWIFDMALCALVIWKVPYTEIDWVAYMEQVKQFLDGERNYVRIEGGTGPLVYPAAHVYTYTALYRITNNGENILLAQQIFAGLYLATLALVMACYKKANAPPYILPLLVLSKRLHSVFMLRCFNDCFAAFFLWLAIFLLQRRLWTFGTIAYSWGLGIKMSLLLALPAVAVILFLGRGFYGSLRLAMLMLETQIAVAIPFLMHDSRAYLGRAFELTRQFKYEWTVNMRILSEETFLSKELAATLLVFHAADLFSFITGRWLAPTRQSLWEIVPSLLRGKSPFTEKEEAAVSLGVSPRFVLTTILAAMNMGMLFARSLHYQFYAYLAWSTPFLLWNAGLHPVIIYVVWAMQEWAWNVFPSTPASSAIVVFAMLFADRVTWMWGYRAGEKPRMTAARDSAKPKQGR</sequence>
<keyword evidence="16" id="KW-1185">Reference proteome</keyword>
<evidence type="ECO:0000256" key="9">
    <source>
        <dbReference type="ARBA" id="ARBA00022989"/>
    </source>
</evidence>
<comment type="subcellular location">
    <subcellularLocation>
        <location evidence="1 14">Endoplasmic reticulum membrane</location>
        <topology evidence="1 14">Multi-pass membrane protein</topology>
    </subcellularLocation>
</comment>
<comment type="catalytic activity">
    <reaction evidence="12 14">
        <text>an alpha-D-Man-(1-&gt;2)-alpha-D-Man-(1-&gt;2)-alpha-D-Man-(1-&gt;3)-[alpha-D-Man-(1-&gt;6)]-beta-D-Man-(1-&gt;4)-beta-D-GlcNAc-(1-&gt;4)-alpha-D-GlcNAc-diphospho-di-trans,poly-cis-dolichol + a di-trans,poly-cis-dolichyl beta-D-mannosyl phosphate = an alpha-D-Man-(1-&gt;2)-alpha-D-Man-(1-&gt;2)-alpha-D-Man-(1-&gt;3)-[alpha-D-Man-(1-&gt;3)-alpha-D-Man-(1-&gt;6)]-beta-D-Man-(1-&gt;4)-beta-D-GlcNAc-(1-&gt;4)-alpha-D-GlcNAc-diphospho-di-trans,poly-cis-dolichol + a di-trans,poly-cis-dolichyl phosphate + H(+)</text>
        <dbReference type="Rhea" id="RHEA:29527"/>
        <dbReference type="Rhea" id="RHEA-COMP:19498"/>
        <dbReference type="Rhea" id="RHEA-COMP:19501"/>
        <dbReference type="Rhea" id="RHEA-COMP:19516"/>
        <dbReference type="Rhea" id="RHEA-COMP:19517"/>
        <dbReference type="ChEBI" id="CHEBI:15378"/>
        <dbReference type="ChEBI" id="CHEBI:57683"/>
        <dbReference type="ChEBI" id="CHEBI:58211"/>
        <dbReference type="ChEBI" id="CHEBI:132515"/>
        <dbReference type="ChEBI" id="CHEBI:132516"/>
        <dbReference type="EC" id="2.4.1.258"/>
    </reaction>
    <physiologicalReaction direction="left-to-right" evidence="12 14">
        <dbReference type="Rhea" id="RHEA:29528"/>
    </physiologicalReaction>
</comment>
<dbReference type="InParanoid" id="A0A2N3NA32"/>
<keyword evidence="8 14" id="KW-0256">Endoplasmic reticulum</keyword>
<comment type="similarity">
    <text evidence="13">Belongs to the glycosyltransferase ALG3 family.</text>
</comment>
<comment type="caution">
    <text evidence="15">The sequence shown here is derived from an EMBL/GenBank/DDBJ whole genome shotgun (WGS) entry which is preliminary data.</text>
</comment>
<feature type="transmembrane region" description="Helical" evidence="14">
    <location>
        <begin position="326"/>
        <end position="346"/>
    </location>
</feature>
<feature type="transmembrane region" description="Helical" evidence="14">
    <location>
        <begin position="149"/>
        <end position="172"/>
    </location>
</feature>
<keyword evidence="7 14" id="KW-0812">Transmembrane</keyword>
<name>A0A2N3NA32_9PEZI</name>
<evidence type="ECO:0000256" key="12">
    <source>
        <dbReference type="ARBA" id="ARBA00049506"/>
    </source>
</evidence>
<keyword evidence="10 14" id="KW-0472">Membrane</keyword>
<dbReference type="VEuPathDB" id="FungiDB:jhhlp_003913"/>
<feature type="transmembrane region" description="Helical" evidence="14">
    <location>
        <begin position="29"/>
        <end position="47"/>
    </location>
</feature>
<accession>A0A2N3NA32</accession>
<keyword evidence="5 14" id="KW-0328">Glycosyltransferase</keyword>
<proteinExistence type="inferred from homology"/>
<evidence type="ECO:0000313" key="15">
    <source>
        <dbReference type="EMBL" id="PKS09299.1"/>
    </source>
</evidence>
<evidence type="ECO:0000256" key="13">
    <source>
        <dbReference type="ARBA" id="ARBA00093457"/>
    </source>
</evidence>
<feature type="transmembrane region" description="Helical" evidence="14">
    <location>
        <begin position="384"/>
        <end position="406"/>
    </location>
</feature>
<evidence type="ECO:0000256" key="8">
    <source>
        <dbReference type="ARBA" id="ARBA00022824"/>
    </source>
</evidence>
<evidence type="ECO:0000256" key="14">
    <source>
        <dbReference type="RuleBase" id="RU364047"/>
    </source>
</evidence>
<evidence type="ECO:0000256" key="4">
    <source>
        <dbReference type="ARBA" id="ARBA00015561"/>
    </source>
</evidence>
<dbReference type="InterPro" id="IPR007873">
    <property type="entry name" value="Glycosyltransferase_ALG3"/>
</dbReference>